<dbReference type="InterPro" id="IPR023827">
    <property type="entry name" value="Peptidase_S8_Asp-AS"/>
</dbReference>
<protein>
    <submittedName>
        <fullName evidence="9">Peptidase S8 and S53 subtilisin kexin sedolisin</fullName>
    </submittedName>
</protein>
<dbReference type="InterPro" id="IPR051048">
    <property type="entry name" value="Peptidase_S8/S53_subtilisin"/>
</dbReference>
<dbReference type="InterPro" id="IPR023828">
    <property type="entry name" value="Peptidase_S8_Ser-AS"/>
</dbReference>
<dbReference type="Gene3D" id="3.40.50.200">
    <property type="entry name" value="Peptidase S8/S53 domain"/>
    <property type="match status" value="1"/>
</dbReference>
<dbReference type="KEGG" id="rca:Rcas_1569"/>
<dbReference type="STRING" id="383372.Rcas_1569"/>
<dbReference type="InterPro" id="IPR000209">
    <property type="entry name" value="Peptidase_S8/S53_dom"/>
</dbReference>
<evidence type="ECO:0000259" key="8">
    <source>
        <dbReference type="Pfam" id="PF00082"/>
    </source>
</evidence>
<dbReference type="PANTHER" id="PTHR43399">
    <property type="entry name" value="SUBTILISIN-RELATED"/>
    <property type="match status" value="1"/>
</dbReference>
<dbReference type="eggNOG" id="COG1404">
    <property type="taxonomic scope" value="Bacteria"/>
</dbReference>
<keyword evidence="4 5" id="KW-0720">Serine protease</keyword>
<evidence type="ECO:0000256" key="5">
    <source>
        <dbReference type="PROSITE-ProRule" id="PRU01240"/>
    </source>
</evidence>
<evidence type="ECO:0000256" key="6">
    <source>
        <dbReference type="RuleBase" id="RU003355"/>
    </source>
</evidence>
<dbReference type="AlphaFoldDB" id="A7NJJ2"/>
<feature type="active site" description="Charge relay system" evidence="5">
    <location>
        <position position="718"/>
    </location>
</feature>
<comment type="similarity">
    <text evidence="1 5 6">Belongs to the peptidase S8 family.</text>
</comment>
<feature type="transmembrane region" description="Helical" evidence="7">
    <location>
        <begin position="56"/>
        <end position="76"/>
    </location>
</feature>
<dbReference type="PROSITE" id="PS00136">
    <property type="entry name" value="SUBTILASE_ASP"/>
    <property type="match status" value="1"/>
</dbReference>
<dbReference type="Proteomes" id="UP000000263">
    <property type="component" value="Chromosome"/>
</dbReference>
<keyword evidence="3 5" id="KW-0378">Hydrolase</keyword>
<keyword evidence="2 5" id="KW-0645">Protease</keyword>
<dbReference type="Pfam" id="PF00082">
    <property type="entry name" value="Peptidase_S8"/>
    <property type="match status" value="1"/>
</dbReference>
<accession>A7NJJ2</accession>
<feature type="transmembrane region" description="Helical" evidence="7">
    <location>
        <begin position="330"/>
        <end position="347"/>
    </location>
</feature>
<gene>
    <name evidence="9" type="ordered locus">Rcas_1569</name>
</gene>
<proteinExistence type="inferred from homology"/>
<feature type="transmembrane region" description="Helical" evidence="7">
    <location>
        <begin position="261"/>
        <end position="277"/>
    </location>
</feature>
<dbReference type="EMBL" id="CP000804">
    <property type="protein sequence ID" value="ABU57662.1"/>
    <property type="molecule type" value="Genomic_DNA"/>
</dbReference>
<dbReference type="SUPFAM" id="SSF52743">
    <property type="entry name" value="Subtilisin-like"/>
    <property type="match status" value="1"/>
</dbReference>
<reference evidence="9 10" key="1">
    <citation type="submission" date="2007-08" db="EMBL/GenBank/DDBJ databases">
        <title>Complete sequence of Roseiflexus castenholzii DSM 13941.</title>
        <authorList>
            <consortium name="US DOE Joint Genome Institute"/>
            <person name="Copeland A."/>
            <person name="Lucas S."/>
            <person name="Lapidus A."/>
            <person name="Barry K."/>
            <person name="Glavina del Rio T."/>
            <person name="Dalin E."/>
            <person name="Tice H."/>
            <person name="Pitluck S."/>
            <person name="Thompson L.S."/>
            <person name="Brettin T."/>
            <person name="Bruce D."/>
            <person name="Detter J.C."/>
            <person name="Han C."/>
            <person name="Tapia R."/>
            <person name="Schmutz J."/>
            <person name="Larimer F."/>
            <person name="Land M."/>
            <person name="Hauser L."/>
            <person name="Kyrpides N."/>
            <person name="Mikhailova N."/>
            <person name="Bryant D.A."/>
            <person name="Hanada S."/>
            <person name="Tsukatani Y."/>
            <person name="Richardson P."/>
        </authorList>
    </citation>
    <scope>NUCLEOTIDE SEQUENCE [LARGE SCALE GENOMIC DNA]</scope>
    <source>
        <strain evidence="10">DSM 13941 / HLO8</strain>
    </source>
</reference>
<dbReference type="HOGENOM" id="CLU_353324_0_0_0"/>
<dbReference type="PANTHER" id="PTHR43399:SF4">
    <property type="entry name" value="CELL WALL-ASSOCIATED PROTEASE"/>
    <property type="match status" value="1"/>
</dbReference>
<dbReference type="InterPro" id="IPR036852">
    <property type="entry name" value="Peptidase_S8/S53_dom_sf"/>
</dbReference>
<keyword evidence="10" id="KW-1185">Reference proteome</keyword>
<feature type="transmembrane region" description="Helical" evidence="7">
    <location>
        <begin position="207"/>
        <end position="225"/>
    </location>
</feature>
<feature type="transmembrane region" description="Helical" evidence="7">
    <location>
        <begin position="231"/>
        <end position="249"/>
    </location>
</feature>
<keyword evidence="7" id="KW-0472">Membrane</keyword>
<keyword evidence="7" id="KW-0812">Transmembrane</keyword>
<dbReference type="InterPro" id="IPR015500">
    <property type="entry name" value="Peptidase_S8_subtilisin-rel"/>
</dbReference>
<sequence length="806" mass="84358">MSMTQTSDAQPLSTRRPSSAGCLLAALVVIVMAACGVVALMLIIAPQANAQMVGLLTAPAAALMFGLLFLGALAITRVPRMRAALCAWLLALPLTWLMIPATLLPSSEAQIAAAARVALMAAYFGALLIVVRWRYPERTGTGRVGLPLAAGAAALLALPWLAWGAFGSLFDILLGLAAAGLFGAAASLLVARVYLRPLPNDPDSPGLLTGGIVIGMILLILGWNIGVGGQTLLLLPLLPTLGWLAGAVAGVERGGAPDSRALALFAALAIAPPLLFADPDTLHIELLAQGREGISWAMSAVGVGVLLALMLSGGMPLLRRATERAPQIGVASAAALWLAGAAVYVSVGQPGLYGDRLFVILKDQADLSSVAAIDDYQARRHAVYETLVRHADATQAGLRDELTRFGIRHRPYYLMNALEVEGGILVRLWLEMRPEVDRVVPNPVLRPLPEPLEARSGDMLAPDEPLWNLTMINADRVWNELDVRGKGVVIGLMDSGVQWDHPELRDSYRGVRTDGTVVHEYNWYDPWGGTTEPVDYSGHGTFTLSAAVGNRVGVAPDATWIACVNLARNVGNAARYLDCMQFMLAPFPPNGDPLRDGDPALGADVTNNSWGCPQDLEGCDPNTLLPAAESLRAAGMVTVAAAGNDGPACSSLNAPLALYDAVLTVGAVQRDGIVAPFSSIGPVLADGSGRIKPDIAAPGANVLAAAPGSGYMTGSGTSIAAPHVTGVVALMWSANPTLIGDVERTEEMLRTTAQPAPQEATTLPLCAGSDGSPLTIRYGAGIVDAYRAVRAAARFDSHSAQPLQFR</sequence>
<feature type="transmembrane region" description="Helical" evidence="7">
    <location>
        <begin position="297"/>
        <end position="318"/>
    </location>
</feature>
<keyword evidence="7" id="KW-1133">Transmembrane helix</keyword>
<evidence type="ECO:0000256" key="3">
    <source>
        <dbReference type="ARBA" id="ARBA00022801"/>
    </source>
</evidence>
<feature type="active site" description="Charge relay system" evidence="5">
    <location>
        <position position="539"/>
    </location>
</feature>
<evidence type="ECO:0000256" key="1">
    <source>
        <dbReference type="ARBA" id="ARBA00011073"/>
    </source>
</evidence>
<organism evidence="9 10">
    <name type="scientific">Roseiflexus castenholzii (strain DSM 13941 / HLO8)</name>
    <dbReference type="NCBI Taxonomy" id="383372"/>
    <lineage>
        <taxon>Bacteria</taxon>
        <taxon>Bacillati</taxon>
        <taxon>Chloroflexota</taxon>
        <taxon>Chloroflexia</taxon>
        <taxon>Chloroflexales</taxon>
        <taxon>Roseiflexineae</taxon>
        <taxon>Roseiflexaceae</taxon>
        <taxon>Roseiflexus</taxon>
    </lineage>
</organism>
<dbReference type="InterPro" id="IPR033857">
    <property type="entry name" value="Bacillopeptidase_F"/>
</dbReference>
<dbReference type="CDD" id="cd07481">
    <property type="entry name" value="Peptidases_S8_BacillopeptidaseF-like"/>
    <property type="match status" value="1"/>
</dbReference>
<name>A7NJJ2_ROSCS</name>
<evidence type="ECO:0000256" key="4">
    <source>
        <dbReference type="ARBA" id="ARBA00022825"/>
    </source>
</evidence>
<feature type="transmembrane region" description="Helical" evidence="7">
    <location>
        <begin position="109"/>
        <end position="133"/>
    </location>
</feature>
<feature type="transmembrane region" description="Helical" evidence="7">
    <location>
        <begin position="145"/>
        <end position="166"/>
    </location>
</feature>
<dbReference type="GO" id="GO:0004252">
    <property type="term" value="F:serine-type endopeptidase activity"/>
    <property type="evidence" value="ECO:0007669"/>
    <property type="project" value="UniProtKB-UniRule"/>
</dbReference>
<dbReference type="GO" id="GO:0006508">
    <property type="term" value="P:proteolysis"/>
    <property type="evidence" value="ECO:0007669"/>
    <property type="project" value="UniProtKB-KW"/>
</dbReference>
<evidence type="ECO:0000313" key="10">
    <source>
        <dbReference type="Proteomes" id="UP000000263"/>
    </source>
</evidence>
<feature type="transmembrane region" description="Helical" evidence="7">
    <location>
        <begin position="21"/>
        <end position="44"/>
    </location>
</feature>
<dbReference type="PROSITE" id="PS51892">
    <property type="entry name" value="SUBTILASE"/>
    <property type="match status" value="1"/>
</dbReference>
<feature type="transmembrane region" description="Helical" evidence="7">
    <location>
        <begin position="83"/>
        <end position="103"/>
    </location>
</feature>
<dbReference type="PROSITE" id="PS00138">
    <property type="entry name" value="SUBTILASE_SER"/>
    <property type="match status" value="1"/>
</dbReference>
<feature type="transmembrane region" description="Helical" evidence="7">
    <location>
        <begin position="172"/>
        <end position="195"/>
    </location>
</feature>
<dbReference type="PRINTS" id="PR00723">
    <property type="entry name" value="SUBTILISIN"/>
</dbReference>
<dbReference type="RefSeq" id="WP_012120090.1">
    <property type="nucleotide sequence ID" value="NC_009767.1"/>
</dbReference>
<evidence type="ECO:0000256" key="2">
    <source>
        <dbReference type="ARBA" id="ARBA00022670"/>
    </source>
</evidence>
<feature type="domain" description="Peptidase S8/S53" evidence="8">
    <location>
        <begin position="485"/>
        <end position="756"/>
    </location>
</feature>
<evidence type="ECO:0000256" key="7">
    <source>
        <dbReference type="SAM" id="Phobius"/>
    </source>
</evidence>
<feature type="active site" description="Charge relay system" evidence="5">
    <location>
        <position position="494"/>
    </location>
</feature>
<evidence type="ECO:0000313" key="9">
    <source>
        <dbReference type="EMBL" id="ABU57662.1"/>
    </source>
</evidence>